<dbReference type="GO" id="GO:0046872">
    <property type="term" value="F:metal ion binding"/>
    <property type="evidence" value="ECO:0007669"/>
    <property type="project" value="UniProtKB-UniRule"/>
</dbReference>
<feature type="domain" description="Zinc-hook" evidence="14">
    <location>
        <begin position="377"/>
        <end position="481"/>
    </location>
</feature>
<keyword evidence="10 13" id="KW-0175">Coiled coil</keyword>
<dbReference type="EMBL" id="CP002739">
    <property type="protein sequence ID" value="AEF17294.1"/>
    <property type="molecule type" value="Genomic_DNA"/>
</dbReference>
<comment type="similarity">
    <text evidence="1">Belongs to the SMC family. SbcC subfamily.</text>
</comment>
<keyword evidence="4 12" id="KW-0479">Metal-binding</keyword>
<proteinExistence type="inferred from homology"/>
<dbReference type="STRING" id="858215.Thexy_1261"/>
<dbReference type="Pfam" id="PF13476">
    <property type="entry name" value="AAA_23"/>
    <property type="match status" value="1"/>
</dbReference>
<evidence type="ECO:0000256" key="3">
    <source>
        <dbReference type="ARBA" id="ARBA00013368"/>
    </source>
</evidence>
<evidence type="ECO:0000256" key="8">
    <source>
        <dbReference type="ARBA" id="ARBA00022833"/>
    </source>
</evidence>
<evidence type="ECO:0000313" key="16">
    <source>
        <dbReference type="Proteomes" id="UP000007239"/>
    </source>
</evidence>
<dbReference type="InterPro" id="IPR013134">
    <property type="entry name" value="Zn_hook_RAD50"/>
</dbReference>
<dbReference type="Pfam" id="PF04423">
    <property type="entry name" value="Rad50_zn_hook"/>
    <property type="match status" value="1"/>
</dbReference>
<sequence length="853" mass="100368">MVPIRLTLKNFMSYSENEVMDFTRFHIAAITGKNGNGKSSLWDAITWCIWGRARGLDGAGRGSDDLIRIGADEMEVEFIFKINNTKYRILRKKKRNSSSILEFHIIGDDGTLKSLTQERLEDTRDKIESTIMLDYDTFVASSFMPQNKYGFFSEADSTKRKEIFSEVLGLDIYDRLQEKAKIKRNEYEKKVNIIDEQLKLYMNEVKDKNELVYKRDELLKKCSEKKCEIDRLSIDLNELDEKKRYMDDNIIKYNEYSERIKFNEKVISEYKIMMEDMKNKINEVNNLLKDESEILEGYNTFKFVKEQLKELEKKYTDFNQLEREKIQIETNINILRKETQLELKNLQFKYNDTLLRYNEIENNVSKLRELEKGLQEIDNLQEKIKLNDEEIQKSTQKIAEYKVQLDNFNKKTEELKENYKAILQTGAKCPLCNSPLDENKKSGLLNDIKKEINDISNKIYAIKDEILKEQNNIRFLKKERENLLMLQNKREKLIANIDSLKNAIAEKESLLNLLNELKKKIDDVNNYLANESFASAEKDKLSDVETKLKNLNFSIELYENIKNKYELYRDFEKKYERLCISKKNLSDYQNTYQSYKKTIEVYSEYLNKDKEMLEFFKSQLVGYDNLLDDIKKIKQKMDIVNNEYLELNASLTSIVDQLNRLEILEKKIVDLNKERDVYLSEIHYYEILEKSFSKKGIQALIIENALPEFEDTANNFLSKLSDGKMYVSLVTQKINKNGSVQETLDIEISDELGKRKYELFSGGEAFRINFALRIALSKFLSRRAGVNLQTLIIDEGFGSQDVLGRQNIIDVLNMIKDEFELVLVITHIDELKESFPYSIEITKDENGSHIVYP</sequence>
<evidence type="ECO:0000256" key="11">
    <source>
        <dbReference type="ARBA" id="ARBA00023204"/>
    </source>
</evidence>
<dbReference type="Gene3D" id="1.10.287.510">
    <property type="entry name" value="Helix hairpin bin"/>
    <property type="match status" value="1"/>
</dbReference>
<protein>
    <recommendedName>
        <fullName evidence="3">Nuclease SbcCD subunit C</fullName>
    </recommendedName>
</protein>
<dbReference type="GO" id="GO:0016887">
    <property type="term" value="F:ATP hydrolysis activity"/>
    <property type="evidence" value="ECO:0007669"/>
    <property type="project" value="InterPro"/>
</dbReference>
<feature type="binding site" evidence="12">
    <location>
        <position position="432"/>
    </location>
    <ligand>
        <name>Zn(2+)</name>
        <dbReference type="ChEBI" id="CHEBI:29105"/>
    </ligand>
</feature>
<dbReference type="PANTHER" id="PTHR32114:SF2">
    <property type="entry name" value="ABC TRANSPORTER ABCH.3"/>
    <property type="match status" value="1"/>
</dbReference>
<reference evidence="15" key="1">
    <citation type="submission" date="2011-05" db="EMBL/GenBank/DDBJ databases">
        <title>Complete sequence of Thermoanaerobacterium xylanolyticum LX-11.</title>
        <authorList>
            <consortium name="US DOE Joint Genome Institute"/>
            <person name="Lucas S."/>
            <person name="Han J."/>
            <person name="Lapidus A."/>
            <person name="Cheng J.-F."/>
            <person name="Goodwin L."/>
            <person name="Pitluck S."/>
            <person name="Peters L."/>
            <person name="Mikhailova N."/>
            <person name="Lu M."/>
            <person name="Han C."/>
            <person name="Tapia R."/>
            <person name="Land M."/>
            <person name="Hauser L."/>
            <person name="Kyrpides N."/>
            <person name="Ivanova N."/>
            <person name="Pagani I."/>
            <person name="Hemme C."/>
            <person name="Woyke T."/>
        </authorList>
    </citation>
    <scope>NUCLEOTIDE SEQUENCE</scope>
    <source>
        <strain evidence="15">LX-11</strain>
    </source>
</reference>
<dbReference type="eggNOG" id="COG0419">
    <property type="taxonomic scope" value="Bacteria"/>
</dbReference>
<keyword evidence="7" id="KW-0378">Hydrolase</keyword>
<dbReference type="SUPFAM" id="SSF52540">
    <property type="entry name" value="P-loop containing nucleoside triphosphate hydrolases"/>
    <property type="match status" value="1"/>
</dbReference>
<keyword evidence="16" id="KW-1185">Reference proteome</keyword>
<feature type="coiled-coil region" evidence="13">
    <location>
        <begin position="267"/>
        <end position="527"/>
    </location>
</feature>
<gene>
    <name evidence="15" type="ordered locus">Thexy_1261</name>
</gene>
<evidence type="ECO:0000256" key="7">
    <source>
        <dbReference type="ARBA" id="ARBA00022801"/>
    </source>
</evidence>
<organism evidence="15 16">
    <name type="scientific">Thermoanaerobacterium xylanolyticum (strain ATCC 49914 / DSM 7097 / LX-11)</name>
    <dbReference type="NCBI Taxonomy" id="858215"/>
    <lineage>
        <taxon>Bacteria</taxon>
        <taxon>Bacillati</taxon>
        <taxon>Bacillota</taxon>
        <taxon>Clostridia</taxon>
        <taxon>Thermoanaerobacterales</taxon>
        <taxon>Thermoanaerobacteraceae</taxon>
        <taxon>Thermoanaerobacterium</taxon>
    </lineage>
</organism>
<evidence type="ECO:0000256" key="2">
    <source>
        <dbReference type="ARBA" id="ARBA00011322"/>
    </source>
</evidence>
<evidence type="ECO:0000256" key="10">
    <source>
        <dbReference type="ARBA" id="ARBA00023054"/>
    </source>
</evidence>
<feature type="coiled-coil region" evidence="13">
    <location>
        <begin position="177"/>
        <end position="242"/>
    </location>
</feature>
<dbReference type="GO" id="GO:0005524">
    <property type="term" value="F:ATP binding"/>
    <property type="evidence" value="ECO:0007669"/>
    <property type="project" value="UniProtKB-KW"/>
</dbReference>
<dbReference type="Gene3D" id="3.40.50.300">
    <property type="entry name" value="P-loop containing nucleotide triphosphate hydrolases"/>
    <property type="match status" value="2"/>
</dbReference>
<dbReference type="HOGENOM" id="CLU_004785_0_2_9"/>
<name>F6BLP7_THEXL</name>
<feature type="binding site" evidence="12">
    <location>
        <position position="429"/>
    </location>
    <ligand>
        <name>Zn(2+)</name>
        <dbReference type="ChEBI" id="CHEBI:29105"/>
    </ligand>
</feature>
<keyword evidence="5" id="KW-0547">Nucleotide-binding</keyword>
<comment type="subunit">
    <text evidence="2">Heterodimer of SbcC and SbcD.</text>
</comment>
<dbReference type="InterPro" id="IPR027417">
    <property type="entry name" value="P-loop_NTPase"/>
</dbReference>
<evidence type="ECO:0000256" key="4">
    <source>
        <dbReference type="ARBA" id="ARBA00022723"/>
    </source>
</evidence>
<dbReference type="AlphaFoldDB" id="F6BLP7"/>
<keyword evidence="8 12" id="KW-0862">Zinc</keyword>
<keyword evidence="9" id="KW-0067">ATP-binding</keyword>
<dbReference type="KEGG" id="txy:Thexy_1261"/>
<feature type="coiled-coil region" evidence="13">
    <location>
        <begin position="623"/>
        <end position="681"/>
    </location>
</feature>
<evidence type="ECO:0000256" key="13">
    <source>
        <dbReference type="SAM" id="Coils"/>
    </source>
</evidence>
<evidence type="ECO:0000256" key="5">
    <source>
        <dbReference type="ARBA" id="ARBA00022741"/>
    </source>
</evidence>
<evidence type="ECO:0000313" key="15">
    <source>
        <dbReference type="EMBL" id="AEF17294.1"/>
    </source>
</evidence>
<evidence type="ECO:0000256" key="6">
    <source>
        <dbReference type="ARBA" id="ARBA00022763"/>
    </source>
</evidence>
<dbReference type="PROSITE" id="PS51131">
    <property type="entry name" value="ZN_HOOK"/>
    <property type="match status" value="1"/>
</dbReference>
<evidence type="ECO:0000256" key="1">
    <source>
        <dbReference type="ARBA" id="ARBA00006930"/>
    </source>
</evidence>
<dbReference type="Proteomes" id="UP000007239">
    <property type="component" value="Chromosome"/>
</dbReference>
<dbReference type="RefSeq" id="WP_013788035.1">
    <property type="nucleotide sequence ID" value="NC_015555.1"/>
</dbReference>
<dbReference type="InterPro" id="IPR038729">
    <property type="entry name" value="Rad50/SbcC_AAA"/>
</dbReference>
<accession>F6BLP7</accession>
<dbReference type="SUPFAM" id="SSF75712">
    <property type="entry name" value="Rad50 coiled-coil Zn hook"/>
    <property type="match status" value="1"/>
</dbReference>
<keyword evidence="6" id="KW-0227">DNA damage</keyword>
<dbReference type="GO" id="GO:0006302">
    <property type="term" value="P:double-strand break repair"/>
    <property type="evidence" value="ECO:0007669"/>
    <property type="project" value="InterPro"/>
</dbReference>
<evidence type="ECO:0000256" key="12">
    <source>
        <dbReference type="PROSITE-ProRule" id="PRU00471"/>
    </source>
</evidence>
<evidence type="ECO:0000256" key="9">
    <source>
        <dbReference type="ARBA" id="ARBA00022840"/>
    </source>
</evidence>
<evidence type="ECO:0000259" key="14">
    <source>
        <dbReference type="PROSITE" id="PS51131"/>
    </source>
</evidence>
<dbReference type="PANTHER" id="PTHR32114">
    <property type="entry name" value="ABC TRANSPORTER ABCH.3"/>
    <property type="match status" value="1"/>
</dbReference>
<keyword evidence="11" id="KW-0234">DNA repair</keyword>